<sequence>MPYSTKMTPSDTAIIVLTSTAPYRLRKGKQNNTLTVATILSDNRLFLTFPLAT</sequence>
<evidence type="ECO:0000313" key="2">
    <source>
        <dbReference type="Proteomes" id="UP000295433"/>
    </source>
</evidence>
<proteinExistence type="predicted"/>
<evidence type="ECO:0000313" key="1">
    <source>
        <dbReference type="EMBL" id="TCV07450.1"/>
    </source>
</evidence>
<gene>
    <name evidence="1" type="ORF">EDC54_1024</name>
</gene>
<keyword evidence="2" id="KW-1185">Reference proteome</keyword>
<accession>A0A4R3VPP7</accession>
<organism evidence="1 2">
    <name type="scientific">Samsonia erythrinae</name>
    <dbReference type="NCBI Taxonomy" id="160434"/>
    <lineage>
        <taxon>Bacteria</taxon>
        <taxon>Pseudomonadati</taxon>
        <taxon>Pseudomonadota</taxon>
        <taxon>Gammaproteobacteria</taxon>
        <taxon>Enterobacterales</taxon>
        <taxon>Pectobacteriaceae</taxon>
        <taxon>Samsonia</taxon>
    </lineage>
</organism>
<protein>
    <submittedName>
        <fullName evidence="1">Uncharacterized protein</fullName>
    </submittedName>
</protein>
<name>A0A4R3VPP7_9GAMM</name>
<dbReference type="EMBL" id="SMBY01000002">
    <property type="protein sequence ID" value="TCV07450.1"/>
    <property type="molecule type" value="Genomic_DNA"/>
</dbReference>
<reference evidence="1 2" key="1">
    <citation type="submission" date="2019-03" db="EMBL/GenBank/DDBJ databases">
        <title>Genomic Encyclopedia of Type Strains, Phase IV (KMG-IV): sequencing the most valuable type-strain genomes for metagenomic binning, comparative biology and taxonomic classification.</title>
        <authorList>
            <person name="Goeker M."/>
        </authorList>
    </citation>
    <scope>NUCLEOTIDE SEQUENCE [LARGE SCALE GENOMIC DNA]</scope>
    <source>
        <strain evidence="1 2">DSM 16730</strain>
    </source>
</reference>
<comment type="caution">
    <text evidence="1">The sequence shown here is derived from an EMBL/GenBank/DDBJ whole genome shotgun (WGS) entry which is preliminary data.</text>
</comment>
<dbReference type="AlphaFoldDB" id="A0A4R3VPP7"/>
<dbReference type="Proteomes" id="UP000295433">
    <property type="component" value="Unassembled WGS sequence"/>
</dbReference>